<reference evidence="2" key="1">
    <citation type="journal article" date="2019" name="Int. J. Syst. Evol. Microbiol.">
        <title>The Global Catalogue of Microorganisms (GCM) 10K type strain sequencing project: providing services to taxonomists for standard genome sequencing and annotation.</title>
        <authorList>
            <consortium name="The Broad Institute Genomics Platform"/>
            <consortium name="The Broad Institute Genome Sequencing Center for Infectious Disease"/>
            <person name="Wu L."/>
            <person name="Ma J."/>
        </authorList>
    </citation>
    <scope>NUCLEOTIDE SEQUENCE [LARGE SCALE GENOMIC DNA]</scope>
    <source>
        <strain evidence="2">KCTC 22814</strain>
    </source>
</reference>
<sequence>MNRMLACLLLMGINVDLMCACVNVSLDNVDLRDVWLKQAGEGLNLMSINVVQLHDEVNLMLEKDKLMLVNINLMDEDGGYLVAILIKSDQIRSNPINFDQIRSFFHSVACLSLCLFCR</sequence>
<accession>A0ABW6BNI4</accession>
<protein>
    <submittedName>
        <fullName evidence="1">Uncharacterized protein</fullName>
    </submittedName>
</protein>
<keyword evidence="2" id="KW-1185">Reference proteome</keyword>
<dbReference type="Proteomes" id="UP001597525">
    <property type="component" value="Unassembled WGS sequence"/>
</dbReference>
<dbReference type="EMBL" id="JBHUPB010000015">
    <property type="protein sequence ID" value="MFD2969974.1"/>
    <property type="molecule type" value="Genomic_DNA"/>
</dbReference>
<evidence type="ECO:0000313" key="2">
    <source>
        <dbReference type="Proteomes" id="UP001597525"/>
    </source>
</evidence>
<evidence type="ECO:0000313" key="1">
    <source>
        <dbReference type="EMBL" id="MFD2969974.1"/>
    </source>
</evidence>
<gene>
    <name evidence="1" type="ORF">ACFS7Y_21470</name>
</gene>
<proteinExistence type="predicted"/>
<name>A0ABW6BNI4_9SPHI</name>
<organism evidence="1 2">
    <name type="scientific">Sphingobacterium bambusae</name>
    <dbReference type="NCBI Taxonomy" id="662858"/>
    <lineage>
        <taxon>Bacteria</taxon>
        <taxon>Pseudomonadati</taxon>
        <taxon>Bacteroidota</taxon>
        <taxon>Sphingobacteriia</taxon>
        <taxon>Sphingobacteriales</taxon>
        <taxon>Sphingobacteriaceae</taxon>
        <taxon>Sphingobacterium</taxon>
    </lineage>
</organism>
<comment type="caution">
    <text evidence="1">The sequence shown here is derived from an EMBL/GenBank/DDBJ whole genome shotgun (WGS) entry which is preliminary data.</text>
</comment>